<dbReference type="PROSITE" id="PS50250">
    <property type="entry name" value="PCI"/>
    <property type="match status" value="1"/>
</dbReference>
<dbReference type="SMART" id="SM00753">
    <property type="entry name" value="PAM"/>
    <property type="match status" value="1"/>
</dbReference>
<keyword evidence="5" id="KW-0963">Cytoplasm</keyword>
<dbReference type="Proteomes" id="UP000027195">
    <property type="component" value="Unassembled WGS sequence"/>
</dbReference>
<gene>
    <name evidence="10" type="ORF">BOTBODRAFT_33140</name>
</gene>
<dbReference type="Gene3D" id="1.25.40.570">
    <property type="match status" value="1"/>
</dbReference>
<keyword evidence="6" id="KW-0736">Signalosome</keyword>
<dbReference type="InterPro" id="IPR000717">
    <property type="entry name" value="PCI_dom"/>
</dbReference>
<evidence type="ECO:0000256" key="7">
    <source>
        <dbReference type="ARBA" id="ARBA00023242"/>
    </source>
</evidence>
<organism evidence="10 11">
    <name type="scientific">Botryobasidium botryosum (strain FD-172 SS1)</name>
    <dbReference type="NCBI Taxonomy" id="930990"/>
    <lineage>
        <taxon>Eukaryota</taxon>
        <taxon>Fungi</taxon>
        <taxon>Dikarya</taxon>
        <taxon>Basidiomycota</taxon>
        <taxon>Agaricomycotina</taxon>
        <taxon>Agaricomycetes</taxon>
        <taxon>Cantharellales</taxon>
        <taxon>Botryobasidiaceae</taxon>
        <taxon>Botryobasidium</taxon>
    </lineage>
</organism>
<dbReference type="FunFam" id="1.25.40.570:FF:000006">
    <property type="entry name" value="COP9 signalosome complex subunit 2"/>
    <property type="match status" value="1"/>
</dbReference>
<keyword evidence="11" id="KW-1185">Reference proteome</keyword>
<evidence type="ECO:0000259" key="9">
    <source>
        <dbReference type="PROSITE" id="PS50250"/>
    </source>
</evidence>
<keyword evidence="7" id="KW-0539">Nucleus</keyword>
<evidence type="ECO:0000256" key="4">
    <source>
        <dbReference type="ARBA" id="ARBA00014879"/>
    </source>
</evidence>
<dbReference type="PANTHER" id="PTHR10678">
    <property type="entry name" value="26S PROTEASOME NON-ATPASE REGULATORY SUBUNIT 11/COP9 SIGNALOSOME COMPLEX SUBUNIT 2"/>
    <property type="match status" value="1"/>
</dbReference>
<reference evidence="11" key="1">
    <citation type="journal article" date="2014" name="Proc. Natl. Acad. Sci. U.S.A.">
        <title>Extensive sampling of basidiomycete genomes demonstrates inadequacy of the white-rot/brown-rot paradigm for wood decay fungi.</title>
        <authorList>
            <person name="Riley R."/>
            <person name="Salamov A.A."/>
            <person name="Brown D.W."/>
            <person name="Nagy L.G."/>
            <person name="Floudas D."/>
            <person name="Held B.W."/>
            <person name="Levasseur A."/>
            <person name="Lombard V."/>
            <person name="Morin E."/>
            <person name="Otillar R."/>
            <person name="Lindquist E.A."/>
            <person name="Sun H."/>
            <person name="LaButti K.M."/>
            <person name="Schmutz J."/>
            <person name="Jabbour D."/>
            <person name="Luo H."/>
            <person name="Baker S.E."/>
            <person name="Pisabarro A.G."/>
            <person name="Walton J.D."/>
            <person name="Blanchette R.A."/>
            <person name="Henrissat B."/>
            <person name="Martin F."/>
            <person name="Cullen D."/>
            <person name="Hibbett D.S."/>
            <person name="Grigoriev I.V."/>
        </authorList>
    </citation>
    <scope>NUCLEOTIDE SEQUENCE [LARGE SCALE GENOMIC DNA]</scope>
    <source>
        <strain evidence="11">FD-172 SS1</strain>
    </source>
</reference>
<evidence type="ECO:0000256" key="1">
    <source>
        <dbReference type="ARBA" id="ARBA00004123"/>
    </source>
</evidence>
<dbReference type="SMART" id="SM00088">
    <property type="entry name" value="PINT"/>
    <property type="match status" value="1"/>
</dbReference>
<evidence type="ECO:0000256" key="8">
    <source>
        <dbReference type="SAM" id="MobiDB-lite"/>
    </source>
</evidence>
<dbReference type="HOGENOM" id="CLU_028981_0_1_1"/>
<dbReference type="STRING" id="930990.A0A067MH26"/>
<feature type="domain" description="PCI" evidence="9">
    <location>
        <begin position="274"/>
        <end position="436"/>
    </location>
</feature>
<name>A0A067MH26_BOTB1</name>
<dbReference type="GO" id="GO:0008180">
    <property type="term" value="C:COP9 signalosome"/>
    <property type="evidence" value="ECO:0007669"/>
    <property type="project" value="UniProtKB-KW"/>
</dbReference>
<evidence type="ECO:0000256" key="3">
    <source>
        <dbReference type="ARBA" id="ARBA00009318"/>
    </source>
</evidence>
<evidence type="ECO:0000256" key="2">
    <source>
        <dbReference type="ARBA" id="ARBA00004496"/>
    </source>
</evidence>
<evidence type="ECO:0000313" key="11">
    <source>
        <dbReference type="Proteomes" id="UP000027195"/>
    </source>
</evidence>
<evidence type="ECO:0000313" key="10">
    <source>
        <dbReference type="EMBL" id="KDQ14025.1"/>
    </source>
</evidence>
<dbReference type="InterPro" id="IPR050871">
    <property type="entry name" value="26S_Proteasome/COP9_Components"/>
</dbReference>
<dbReference type="Pfam" id="PF01399">
    <property type="entry name" value="PCI"/>
    <property type="match status" value="1"/>
</dbReference>
<dbReference type="AlphaFoldDB" id="A0A067MH26"/>
<dbReference type="InParanoid" id="A0A067MH26"/>
<dbReference type="GO" id="GO:0005737">
    <property type="term" value="C:cytoplasm"/>
    <property type="evidence" value="ECO:0007669"/>
    <property type="project" value="UniProtKB-SubCell"/>
</dbReference>
<evidence type="ECO:0000256" key="5">
    <source>
        <dbReference type="ARBA" id="ARBA00022490"/>
    </source>
</evidence>
<evidence type="ECO:0000256" key="6">
    <source>
        <dbReference type="ARBA" id="ARBA00022790"/>
    </source>
</evidence>
<protein>
    <recommendedName>
        <fullName evidence="4">COP9 signalosome complex subunit 2</fullName>
    </recommendedName>
</protein>
<feature type="region of interest" description="Disordered" evidence="8">
    <location>
        <begin position="1"/>
        <end position="33"/>
    </location>
</feature>
<dbReference type="SUPFAM" id="SSF46785">
    <property type="entry name" value="Winged helix' DNA-binding domain"/>
    <property type="match status" value="1"/>
</dbReference>
<dbReference type="InterPro" id="IPR036390">
    <property type="entry name" value="WH_DNA-bd_sf"/>
</dbReference>
<dbReference type="OrthoDB" id="194139at2759"/>
<sequence>MDDDDMDYLEQDGSDEDYGFEYSDDDAGDDAAGADIENKYYTAKSYKEDDPEKALKAFRSIVESESEKGDWGFKALKQSTKLLFLTLRRPQEALNTYTELLTYTKSAVTRNYSEKSINSILDYVGDGEKKGRKAAGKPNHVDVEVLEKFYEVTRASLRDTKNDRLSVKTNLKLAKLWLDRHEYGRLTKIIRDLHNSVSEGTNGDPSDQSRGTLLLEVYALEIQMYNEMRNYKKLKEIYNATLEVRSAIPHPRIMGVIRECGGKMWMGEKQWARASTDFFESFRNYDESGSPQRIQVLKYLVLANMLMGSEINPFDSQETKPYKSDPQITAMTDLVGAYQRREVHEAERILRENRATIMDDLFIRSYIGDLLRSLRTQYLIDLIKPYTRLELSFLARELNVEKDEVEELLIGLILEGKVEGRIDQVGQRLELDSHSSLEKRRYIALQKWTDALNGVHAAVVGKSAGSSSDPRFMGMPMMQDFEAR</sequence>
<proteinExistence type="inferred from homology"/>
<dbReference type="FunCoup" id="A0A067MH26">
    <property type="interactions" value="571"/>
</dbReference>
<dbReference type="EMBL" id="KL198040">
    <property type="protein sequence ID" value="KDQ14025.1"/>
    <property type="molecule type" value="Genomic_DNA"/>
</dbReference>
<comment type="similarity">
    <text evidence="3">Belongs to the CSN2 family.</text>
</comment>
<feature type="compositionally biased region" description="Acidic residues" evidence="8">
    <location>
        <begin position="1"/>
        <end position="29"/>
    </location>
</feature>
<accession>A0A067MH26</accession>
<comment type="subcellular location">
    <subcellularLocation>
        <location evidence="2">Cytoplasm</location>
    </subcellularLocation>
    <subcellularLocation>
        <location evidence="1">Nucleus</location>
    </subcellularLocation>
</comment>